<keyword evidence="12" id="KW-1185">Reference proteome</keyword>
<dbReference type="SUPFAM" id="SSF46689">
    <property type="entry name" value="Homeodomain-like"/>
    <property type="match status" value="1"/>
</dbReference>
<dbReference type="InterPro" id="IPR009057">
    <property type="entry name" value="Homeodomain-like_sf"/>
</dbReference>
<evidence type="ECO:0000259" key="10">
    <source>
        <dbReference type="PROSITE" id="PS50110"/>
    </source>
</evidence>
<dbReference type="KEGG" id="tti:THITH_13295"/>
<dbReference type="InterPro" id="IPR002197">
    <property type="entry name" value="HTH_Fis"/>
</dbReference>
<keyword evidence="6" id="KW-0238">DNA-binding</keyword>
<feature type="domain" description="Sigma-54 factor interaction" evidence="9">
    <location>
        <begin position="143"/>
        <end position="372"/>
    </location>
</feature>
<dbReference type="Gene3D" id="1.10.10.60">
    <property type="entry name" value="Homeodomain-like"/>
    <property type="match status" value="1"/>
</dbReference>
<evidence type="ECO:0000256" key="7">
    <source>
        <dbReference type="ARBA" id="ARBA00023163"/>
    </source>
</evidence>
<dbReference type="Pfam" id="PF02954">
    <property type="entry name" value="HTH_8"/>
    <property type="match status" value="1"/>
</dbReference>
<keyword evidence="5" id="KW-0805">Transcription regulation</keyword>
<dbReference type="FunFam" id="3.40.50.300:FF:000006">
    <property type="entry name" value="DNA-binding transcriptional regulator NtrC"/>
    <property type="match status" value="1"/>
</dbReference>
<dbReference type="CDD" id="cd00009">
    <property type="entry name" value="AAA"/>
    <property type="match status" value="1"/>
</dbReference>
<protein>
    <submittedName>
        <fullName evidence="11">Acetoacetate metabolism regulatory protein AtoC</fullName>
    </submittedName>
</protein>
<dbReference type="InterPro" id="IPR002078">
    <property type="entry name" value="Sigma_54_int"/>
</dbReference>
<dbReference type="SMART" id="SM00382">
    <property type="entry name" value="AAA"/>
    <property type="match status" value="1"/>
</dbReference>
<reference evidence="11 12" key="1">
    <citation type="submission" date="2013-12" db="EMBL/GenBank/DDBJ databases">
        <authorList>
            <consortium name="DOE Joint Genome Institute"/>
            <person name="Muyzer G."/>
            <person name="Huntemann M."/>
            <person name="Han J."/>
            <person name="Chen A."/>
            <person name="Kyrpides N."/>
            <person name="Mavromatis K."/>
            <person name="Markowitz V."/>
            <person name="Palaniappan K."/>
            <person name="Ivanova N."/>
            <person name="Schaumberg A."/>
            <person name="Pati A."/>
            <person name="Liolios K."/>
            <person name="Nordberg H.P."/>
            <person name="Cantor M.N."/>
            <person name="Hua S.X."/>
            <person name="Woyke T."/>
        </authorList>
    </citation>
    <scope>NUCLEOTIDE SEQUENCE [LARGE SCALE GENOMIC DNA]</scope>
    <source>
        <strain evidence="11 12">ARh 1</strain>
    </source>
</reference>
<dbReference type="Proteomes" id="UP000005289">
    <property type="component" value="Chromosome"/>
</dbReference>
<feature type="modified residue" description="4-aspartylphosphate" evidence="8">
    <location>
        <position position="53"/>
    </location>
</feature>
<dbReference type="RefSeq" id="WP_006748980.1">
    <property type="nucleotide sequence ID" value="NZ_CP007029.1"/>
</dbReference>
<evidence type="ECO:0000313" key="11">
    <source>
        <dbReference type="EMBL" id="AHE99073.1"/>
    </source>
</evidence>
<dbReference type="AlphaFoldDB" id="W0DPZ6"/>
<dbReference type="InterPro" id="IPR001789">
    <property type="entry name" value="Sig_transdc_resp-reg_receiver"/>
</dbReference>
<dbReference type="Gene3D" id="3.40.50.2300">
    <property type="match status" value="1"/>
</dbReference>
<evidence type="ECO:0000256" key="5">
    <source>
        <dbReference type="ARBA" id="ARBA00023015"/>
    </source>
</evidence>
<dbReference type="Pfam" id="PF00072">
    <property type="entry name" value="Response_reg"/>
    <property type="match status" value="1"/>
</dbReference>
<feature type="domain" description="Response regulatory" evidence="10">
    <location>
        <begin position="4"/>
        <end position="118"/>
    </location>
</feature>
<dbReference type="SUPFAM" id="SSF52540">
    <property type="entry name" value="P-loop containing nucleoside triphosphate hydrolases"/>
    <property type="match status" value="1"/>
</dbReference>
<dbReference type="InterPro" id="IPR003593">
    <property type="entry name" value="AAA+_ATPase"/>
</dbReference>
<dbReference type="PRINTS" id="PR01590">
    <property type="entry name" value="HTHFIS"/>
</dbReference>
<evidence type="ECO:0000313" key="12">
    <source>
        <dbReference type="Proteomes" id="UP000005289"/>
    </source>
</evidence>
<dbReference type="GO" id="GO:0006355">
    <property type="term" value="P:regulation of DNA-templated transcription"/>
    <property type="evidence" value="ECO:0007669"/>
    <property type="project" value="InterPro"/>
</dbReference>
<dbReference type="Gene3D" id="3.40.50.300">
    <property type="entry name" value="P-loop containing nucleotide triphosphate hydrolases"/>
    <property type="match status" value="1"/>
</dbReference>
<dbReference type="PROSITE" id="PS00688">
    <property type="entry name" value="SIGMA54_INTERACT_3"/>
    <property type="match status" value="1"/>
</dbReference>
<dbReference type="Pfam" id="PF25601">
    <property type="entry name" value="AAA_lid_14"/>
    <property type="match status" value="1"/>
</dbReference>
<dbReference type="SMART" id="SM00448">
    <property type="entry name" value="REC"/>
    <property type="match status" value="1"/>
</dbReference>
<keyword evidence="3" id="KW-0067">ATP-binding</keyword>
<dbReference type="HOGENOM" id="CLU_000445_0_6_6"/>
<keyword evidence="1 8" id="KW-0597">Phosphoprotein</keyword>
<dbReference type="InterPro" id="IPR027417">
    <property type="entry name" value="P-loop_NTPase"/>
</dbReference>
<accession>W0DPZ6</accession>
<dbReference type="PROSITE" id="PS00676">
    <property type="entry name" value="SIGMA54_INTERACT_2"/>
    <property type="match status" value="1"/>
</dbReference>
<dbReference type="InterPro" id="IPR011006">
    <property type="entry name" value="CheY-like_superfamily"/>
</dbReference>
<keyword evidence="4" id="KW-0902">Two-component regulatory system</keyword>
<evidence type="ECO:0000256" key="4">
    <source>
        <dbReference type="ARBA" id="ARBA00023012"/>
    </source>
</evidence>
<dbReference type="EMBL" id="CP007029">
    <property type="protein sequence ID" value="AHE99073.1"/>
    <property type="molecule type" value="Genomic_DNA"/>
</dbReference>
<dbReference type="STRING" id="713585.THITH_13295"/>
<dbReference type="SUPFAM" id="SSF52172">
    <property type="entry name" value="CheY-like"/>
    <property type="match status" value="1"/>
</dbReference>
<evidence type="ECO:0000256" key="8">
    <source>
        <dbReference type="PROSITE-ProRule" id="PRU00169"/>
    </source>
</evidence>
<name>W0DPZ6_9GAMM</name>
<evidence type="ECO:0000256" key="6">
    <source>
        <dbReference type="ARBA" id="ARBA00023125"/>
    </source>
</evidence>
<dbReference type="FunFam" id="3.40.50.2300:FF:000018">
    <property type="entry name" value="DNA-binding transcriptional regulator NtrC"/>
    <property type="match status" value="1"/>
</dbReference>
<dbReference type="Gene3D" id="1.10.8.60">
    <property type="match status" value="1"/>
</dbReference>
<evidence type="ECO:0000259" key="9">
    <source>
        <dbReference type="PROSITE" id="PS50045"/>
    </source>
</evidence>
<keyword evidence="2" id="KW-0547">Nucleotide-binding</keyword>
<dbReference type="GO" id="GO:0043565">
    <property type="term" value="F:sequence-specific DNA binding"/>
    <property type="evidence" value="ECO:0007669"/>
    <property type="project" value="InterPro"/>
</dbReference>
<dbReference type="InterPro" id="IPR025943">
    <property type="entry name" value="Sigma_54_int_dom_ATP-bd_2"/>
</dbReference>
<dbReference type="Pfam" id="PF00158">
    <property type="entry name" value="Sigma54_activat"/>
    <property type="match status" value="1"/>
</dbReference>
<dbReference type="InterPro" id="IPR058031">
    <property type="entry name" value="AAA_lid_NorR"/>
</dbReference>
<dbReference type="GO" id="GO:0000160">
    <property type="term" value="P:phosphorelay signal transduction system"/>
    <property type="evidence" value="ECO:0007669"/>
    <property type="project" value="UniProtKB-KW"/>
</dbReference>
<dbReference type="GO" id="GO:0005524">
    <property type="term" value="F:ATP binding"/>
    <property type="evidence" value="ECO:0007669"/>
    <property type="project" value="UniProtKB-KW"/>
</dbReference>
<dbReference type="PROSITE" id="PS50110">
    <property type="entry name" value="RESPONSE_REGULATORY"/>
    <property type="match status" value="1"/>
</dbReference>
<organism evidence="11 12">
    <name type="scientific">Thioalkalivibrio paradoxus ARh 1</name>
    <dbReference type="NCBI Taxonomy" id="713585"/>
    <lineage>
        <taxon>Bacteria</taxon>
        <taxon>Pseudomonadati</taxon>
        <taxon>Pseudomonadota</taxon>
        <taxon>Gammaproteobacteria</taxon>
        <taxon>Chromatiales</taxon>
        <taxon>Ectothiorhodospiraceae</taxon>
        <taxon>Thioalkalivibrio</taxon>
    </lineage>
</organism>
<keyword evidence="7" id="KW-0804">Transcription</keyword>
<proteinExistence type="predicted"/>
<dbReference type="PANTHER" id="PTHR32071">
    <property type="entry name" value="TRANSCRIPTIONAL REGULATORY PROTEIN"/>
    <property type="match status" value="1"/>
</dbReference>
<gene>
    <name evidence="11" type="ORF">THITH_13295</name>
</gene>
<dbReference type="OrthoDB" id="9804019at2"/>
<evidence type="ECO:0000256" key="3">
    <source>
        <dbReference type="ARBA" id="ARBA00022840"/>
    </source>
</evidence>
<sequence>MTGRVLIVDDERGVRRTLEFLLSKAGFNVSLAASGEEAVERFQEQPADLVLTDLRMEGMSGLDVVREVKRRMPETEVLVMTAYGSIDTAVEAMKLGATDYITKPAKNDEILLKVQKALDGRSLRSEVAQLRTEASGSVGLGALVANSPAMREVLARIQKVAPTHLTTLITGETGTGKSCIAKAIHHHSERSNGQFVSVNCAALPEPLLESELFGHAKGAFTGATQARRGLFEEAHNGTLFLDEIGTLPANMQAKLLGALQDREVRRVGSNTTQAVDVRVIAATNADLEEAVAREEFREDLFYRLNVARLRVPPLRERREDIPVLVRRILERLPAGDGCDGFTVEDEAMSVLCNAEYPGNVRELENALEWAAAVCRGHRITVADIPETLQRPARTPLAPTAVSKEAAPADGSLARHERQIIEESIVRCRWNLTAAAKSLGIGRTTLWRKMRQYNIGRDPASS</sequence>
<evidence type="ECO:0000256" key="1">
    <source>
        <dbReference type="ARBA" id="ARBA00022553"/>
    </source>
</evidence>
<dbReference type="InterPro" id="IPR025944">
    <property type="entry name" value="Sigma_54_int_dom_CS"/>
</dbReference>
<dbReference type="PROSITE" id="PS50045">
    <property type="entry name" value="SIGMA54_INTERACT_4"/>
    <property type="match status" value="1"/>
</dbReference>
<evidence type="ECO:0000256" key="2">
    <source>
        <dbReference type="ARBA" id="ARBA00022741"/>
    </source>
</evidence>